<dbReference type="KEGG" id="mee:DA075_27195"/>
<gene>
    <name evidence="2" type="ORF">DA075_27195</name>
</gene>
<dbReference type="PANTHER" id="PTHR30006">
    <property type="entry name" value="THIAMINE-BINDING PERIPLASMIC PROTEIN-RELATED"/>
    <property type="match status" value="1"/>
</dbReference>
<name>A0A2R4WRF4_9HYPH</name>
<keyword evidence="1" id="KW-0732">Signal</keyword>
<dbReference type="SUPFAM" id="SSF53850">
    <property type="entry name" value="Periplasmic binding protein-like II"/>
    <property type="match status" value="1"/>
</dbReference>
<dbReference type="Gene3D" id="3.40.190.10">
    <property type="entry name" value="Periplasmic binding protein-like II"/>
    <property type="match status" value="2"/>
</dbReference>
<accession>A0A2R4WRF4</accession>
<dbReference type="RefSeq" id="WP_099955881.1">
    <property type="nucleotide sequence ID" value="NZ_CP028843.1"/>
</dbReference>
<dbReference type="AlphaFoldDB" id="A0A2R4WRF4"/>
<dbReference type="InterPro" id="IPR026045">
    <property type="entry name" value="Ferric-bd"/>
</dbReference>
<evidence type="ECO:0000313" key="2">
    <source>
        <dbReference type="EMBL" id="AWB24109.1"/>
    </source>
</evidence>
<reference evidence="2 3" key="1">
    <citation type="submission" date="2018-04" db="EMBL/GenBank/DDBJ databases">
        <title>Methylobacterium sp. PR1016A genome.</title>
        <authorList>
            <person name="Park W."/>
        </authorList>
    </citation>
    <scope>NUCLEOTIDE SEQUENCE [LARGE SCALE GENOMIC DNA]</scope>
    <source>
        <strain evidence="2 3">PR1016A</strain>
    </source>
</reference>
<dbReference type="Proteomes" id="UP000244755">
    <property type="component" value="Chromosome 1"/>
</dbReference>
<evidence type="ECO:0000256" key="1">
    <source>
        <dbReference type="ARBA" id="ARBA00022729"/>
    </source>
</evidence>
<dbReference type="PIRSF" id="PIRSF002825">
    <property type="entry name" value="CfbpA"/>
    <property type="match status" value="1"/>
</dbReference>
<dbReference type="GO" id="GO:0030975">
    <property type="term" value="F:thiamine binding"/>
    <property type="evidence" value="ECO:0007669"/>
    <property type="project" value="TreeGrafter"/>
</dbReference>
<proteinExistence type="predicted"/>
<sequence length="364" mass="39306">MRRPASFSGRGGRRATARRLRARVVLAVLVLFVVVLAIPELAPAAGAERTRLVAYTALEPEQLDPIRRAIEAAVPEVEIAWQRASTGIVTDRVLAERAAPQADLLIGVAATSLLQFEAAGLLDPYRPAGVEALRPFFRDPTPPYSWTGMDAYLGVICFNVEVAGRERITRPSFWRDLLGPALKGRIVMPDPAASGTGYLLVAGWLQTFGEDAGWAYMDALHQNVAAYLPSGSSPCQDAAAGHAAAGLSLDMRGAAEKAAGAPIDIVVPVDGTGWEAEGFAVVAGRPHLALARRVADWAASREANALYARSYAIVAYPGVSSPGPLYPPHAEARMIRNDLDWMARNRPRILAEWRRRYGAKVRQR</sequence>
<keyword evidence="3" id="KW-1185">Reference proteome</keyword>
<dbReference type="GO" id="GO:0030976">
    <property type="term" value="F:thiamine pyrophosphate binding"/>
    <property type="evidence" value="ECO:0007669"/>
    <property type="project" value="TreeGrafter"/>
</dbReference>
<dbReference type="GO" id="GO:0015888">
    <property type="term" value="P:thiamine transport"/>
    <property type="evidence" value="ECO:0007669"/>
    <property type="project" value="TreeGrafter"/>
</dbReference>
<organism evidence="2 3">
    <name type="scientific">Methylobacterium currus</name>
    <dbReference type="NCBI Taxonomy" id="2051553"/>
    <lineage>
        <taxon>Bacteria</taxon>
        <taxon>Pseudomonadati</taxon>
        <taxon>Pseudomonadota</taxon>
        <taxon>Alphaproteobacteria</taxon>
        <taxon>Hyphomicrobiales</taxon>
        <taxon>Methylobacteriaceae</taxon>
        <taxon>Methylobacterium</taxon>
    </lineage>
</organism>
<evidence type="ECO:0000313" key="3">
    <source>
        <dbReference type="Proteomes" id="UP000244755"/>
    </source>
</evidence>
<protein>
    <submittedName>
        <fullName evidence="2">Putative 2-aminoethylphosphonate ABC transporter substrate-binding protein</fullName>
    </submittedName>
</protein>
<dbReference type="PANTHER" id="PTHR30006:SF2">
    <property type="entry name" value="ABC TRANSPORTER SUBSTRATE-BINDING PROTEIN"/>
    <property type="match status" value="1"/>
</dbReference>
<dbReference type="EMBL" id="CP028843">
    <property type="protein sequence ID" value="AWB24109.1"/>
    <property type="molecule type" value="Genomic_DNA"/>
</dbReference>
<dbReference type="Pfam" id="PF13343">
    <property type="entry name" value="SBP_bac_6"/>
    <property type="match status" value="1"/>
</dbReference>
<dbReference type="OrthoDB" id="9766989at2"/>
<dbReference type="GO" id="GO:0030288">
    <property type="term" value="C:outer membrane-bounded periplasmic space"/>
    <property type="evidence" value="ECO:0007669"/>
    <property type="project" value="TreeGrafter"/>
</dbReference>